<accession>A0A2A5AT34</accession>
<name>A0A2A5AT34_9GAMM</name>
<organism evidence="2 3">
    <name type="scientific">SAR86 cluster bacterium</name>
    <dbReference type="NCBI Taxonomy" id="2030880"/>
    <lineage>
        <taxon>Bacteria</taxon>
        <taxon>Pseudomonadati</taxon>
        <taxon>Pseudomonadota</taxon>
        <taxon>Gammaproteobacteria</taxon>
        <taxon>SAR86 cluster</taxon>
    </lineage>
</organism>
<dbReference type="EMBL" id="NVVJ01000068">
    <property type="protein sequence ID" value="PCJ22006.1"/>
    <property type="molecule type" value="Genomic_DNA"/>
</dbReference>
<feature type="domain" description="ABC-three component systems C-terminal" evidence="1">
    <location>
        <begin position="186"/>
        <end position="317"/>
    </location>
</feature>
<dbReference type="Pfam" id="PF20275">
    <property type="entry name" value="CTD10"/>
    <property type="match status" value="1"/>
</dbReference>
<sequence length="325" mass="37073">MIVLILAVMNALTEDEKKLATLMVKNRILSSSGTGFEDLFTTIMRGKYVDFRQVKPQGKKGDRKNDGFIPSTGEYFQVYSPEEPENKKHKSGAKKALEDFKALHEYWNGSYEVKIYNFVLNDKYRGTYAEVHTSLAEIKKGYKIKTHLFDAQELEDLCLELTRTKLESVIGGLPDPDNISLDFSVLNNVVGYLMRRESHTTKADKLNVPDFGEKIKFNNLSDYVALMLNNASLSLHQLEEYFESYGTKGIRDILKTEFVRMYEKHSNDGSLDDDSIFIQILEDASYDVSKGDNGNKGVRDAVLVLMAYYFETCDIFEEPSKTKTT</sequence>
<dbReference type="InterPro" id="IPR046919">
    <property type="entry name" value="ABC-3C_CTD10"/>
</dbReference>
<reference evidence="3" key="1">
    <citation type="submission" date="2017-08" db="EMBL/GenBank/DDBJ databases">
        <title>A dynamic microbial community with high functional redundancy inhabits the cold, oxic subseafloor aquifer.</title>
        <authorList>
            <person name="Tully B.J."/>
            <person name="Wheat C.G."/>
            <person name="Glazer B.T."/>
            <person name="Huber J.A."/>
        </authorList>
    </citation>
    <scope>NUCLEOTIDE SEQUENCE [LARGE SCALE GENOMIC DNA]</scope>
</reference>
<evidence type="ECO:0000313" key="2">
    <source>
        <dbReference type="EMBL" id="PCJ22006.1"/>
    </source>
</evidence>
<protein>
    <recommendedName>
        <fullName evidence="1">ABC-three component systems C-terminal domain-containing protein</fullName>
    </recommendedName>
</protein>
<evidence type="ECO:0000313" key="3">
    <source>
        <dbReference type="Proteomes" id="UP000218327"/>
    </source>
</evidence>
<dbReference type="Proteomes" id="UP000218327">
    <property type="component" value="Unassembled WGS sequence"/>
</dbReference>
<dbReference type="AlphaFoldDB" id="A0A2A5AT34"/>
<comment type="caution">
    <text evidence="2">The sequence shown here is derived from an EMBL/GenBank/DDBJ whole genome shotgun (WGS) entry which is preliminary data.</text>
</comment>
<evidence type="ECO:0000259" key="1">
    <source>
        <dbReference type="Pfam" id="PF20275"/>
    </source>
</evidence>
<proteinExistence type="predicted"/>
<gene>
    <name evidence="2" type="ORF">COA96_15000</name>
</gene>